<feature type="transmembrane region" description="Helical" evidence="2">
    <location>
        <begin position="353"/>
        <end position="374"/>
    </location>
</feature>
<dbReference type="Proteomes" id="UP000799779">
    <property type="component" value="Unassembled WGS sequence"/>
</dbReference>
<keyword evidence="2" id="KW-0472">Membrane</keyword>
<evidence type="ECO:0000313" key="4">
    <source>
        <dbReference type="Proteomes" id="UP000799779"/>
    </source>
</evidence>
<feature type="compositionally biased region" description="Pro residues" evidence="1">
    <location>
        <begin position="118"/>
        <end position="128"/>
    </location>
</feature>
<evidence type="ECO:0000313" key="3">
    <source>
        <dbReference type="EMBL" id="KAF2005150.1"/>
    </source>
</evidence>
<evidence type="ECO:0000256" key="2">
    <source>
        <dbReference type="SAM" id="Phobius"/>
    </source>
</evidence>
<dbReference type="AlphaFoldDB" id="A0A6A5WTJ2"/>
<feature type="region of interest" description="Disordered" evidence="1">
    <location>
        <begin position="117"/>
        <end position="163"/>
    </location>
</feature>
<keyword evidence="2" id="KW-1133">Transmembrane helix</keyword>
<keyword evidence="4" id="KW-1185">Reference proteome</keyword>
<feature type="transmembrane region" description="Helical" evidence="2">
    <location>
        <begin position="243"/>
        <end position="267"/>
    </location>
</feature>
<dbReference type="OrthoDB" id="4721035at2759"/>
<name>A0A6A5WTJ2_9PLEO</name>
<feature type="compositionally biased region" description="Basic residues" evidence="1">
    <location>
        <begin position="982"/>
        <end position="997"/>
    </location>
</feature>
<protein>
    <submittedName>
        <fullName evidence="3">Uncharacterized protein</fullName>
    </submittedName>
</protein>
<organism evidence="3 4">
    <name type="scientific">Amniculicola lignicola CBS 123094</name>
    <dbReference type="NCBI Taxonomy" id="1392246"/>
    <lineage>
        <taxon>Eukaryota</taxon>
        <taxon>Fungi</taxon>
        <taxon>Dikarya</taxon>
        <taxon>Ascomycota</taxon>
        <taxon>Pezizomycotina</taxon>
        <taxon>Dothideomycetes</taxon>
        <taxon>Pleosporomycetidae</taxon>
        <taxon>Pleosporales</taxon>
        <taxon>Amniculicolaceae</taxon>
        <taxon>Amniculicola</taxon>
    </lineage>
</organism>
<dbReference type="EMBL" id="ML977564">
    <property type="protein sequence ID" value="KAF2005150.1"/>
    <property type="molecule type" value="Genomic_DNA"/>
</dbReference>
<feature type="region of interest" description="Disordered" evidence="1">
    <location>
        <begin position="1"/>
        <end position="89"/>
    </location>
</feature>
<gene>
    <name evidence="3" type="ORF">P154DRAFT_518695</name>
</gene>
<feature type="transmembrane region" description="Helical" evidence="2">
    <location>
        <begin position="287"/>
        <end position="311"/>
    </location>
</feature>
<feature type="transmembrane region" description="Helical" evidence="2">
    <location>
        <begin position="819"/>
        <end position="839"/>
    </location>
</feature>
<feature type="region of interest" description="Disordered" evidence="1">
    <location>
        <begin position="976"/>
        <end position="997"/>
    </location>
</feature>
<accession>A0A6A5WTJ2</accession>
<sequence length="997" mass="109546">MDVRRPLISESSDLSSSADGLETTNNTPVLPSLDFQPLHDVSPPGSPPTFRSRPGYGRLHSDAAPTERTVAQTVRENEAGEGIQEARGRGGRAGLGIATVAPLPPTSTARRVSIQMAPRPPPTGPRSPPIYSASTLSPPNTGDPLMGGFPNDSPANTPDLRRERFSPRNEPMAFDDFRRGVLKNTASRENTAGDADFQRYIQEGDSQRLRPGAPSIRSAYEKDFRPDQECPTTRDFYISRYSWISVSIVLLCLFSTIFSGIFLGLALKGPRYGKTVTTHGSLKPADAILLTSIIAKAIELSFVTSFVAFLGQVLSRRAFMKEHGRGVTLSELSMWRWVVQPGTLITHFETARYAGLSFLGVLSLVSAVLATLYAPAATALVQPTLKFGKWEARILAGPVQTSFANIEYIKTLCSTPIRTDKAEGGSTCLQIEHAGQGYHNYQRYLAYWDTAASNGNGTSDQTQRPPGFGLLFENTTVTAEWINVVNTTELSRKWNRPINNVSLAMPHAGVFKAAHDQRNGILQPEELNSEGIYSLHASVPSPVMNTLCVNMNHDELSPIVYDEWNTHEIVNITTWGSPGIRDNATTTNKTVVDEIFGWHKESADRRDYPPVFARYPLPFNTIMNHTNFAWDRATIYLLGQGGNNDDKNLTGQYVLCQLRMTITPYCSTRYNATGSGGSMEAFCNEDDDMAYIKHNKSAAKDTEVPNWMSIGFDWANSLSLNTGISDGAASNSRLLTQLILQKNEDTGDVELNKALPSPAEALSVMSGCTLLKAAWDAPYVEFWNYSLPQLDVPQTQYFNATVQAQQYGSGGVDSVSKGWIVVLILVFFMNIFVLVYFLFHRGLVTDFSEPPNLFALAVNSPPSHELAGSCGGGPEGKQYTVNWFVNTEGDHLYMEPGAKGGETDQLLPQHGEVHVHPHGHHQGHSGYGESKGGILGTVTSAFDKLRDRGLGFKTSKKQPPPRRPASIVVQESDFEMEDGGTRRQHHYAQLAKRRSML</sequence>
<reference evidence="3" key="1">
    <citation type="journal article" date="2020" name="Stud. Mycol.">
        <title>101 Dothideomycetes genomes: a test case for predicting lifestyles and emergence of pathogens.</title>
        <authorList>
            <person name="Haridas S."/>
            <person name="Albert R."/>
            <person name="Binder M."/>
            <person name="Bloem J."/>
            <person name="Labutti K."/>
            <person name="Salamov A."/>
            <person name="Andreopoulos B."/>
            <person name="Baker S."/>
            <person name="Barry K."/>
            <person name="Bills G."/>
            <person name="Bluhm B."/>
            <person name="Cannon C."/>
            <person name="Castanera R."/>
            <person name="Culley D."/>
            <person name="Daum C."/>
            <person name="Ezra D."/>
            <person name="Gonzalez J."/>
            <person name="Henrissat B."/>
            <person name="Kuo A."/>
            <person name="Liang C."/>
            <person name="Lipzen A."/>
            <person name="Lutzoni F."/>
            <person name="Magnuson J."/>
            <person name="Mondo S."/>
            <person name="Nolan M."/>
            <person name="Ohm R."/>
            <person name="Pangilinan J."/>
            <person name="Park H.-J."/>
            <person name="Ramirez L."/>
            <person name="Alfaro M."/>
            <person name="Sun H."/>
            <person name="Tritt A."/>
            <person name="Yoshinaga Y."/>
            <person name="Zwiers L.-H."/>
            <person name="Turgeon B."/>
            <person name="Goodwin S."/>
            <person name="Spatafora J."/>
            <person name="Crous P."/>
            <person name="Grigoriev I."/>
        </authorList>
    </citation>
    <scope>NUCLEOTIDE SEQUENCE</scope>
    <source>
        <strain evidence="3">CBS 123094</strain>
    </source>
</reference>
<keyword evidence="2" id="KW-0812">Transmembrane</keyword>
<proteinExistence type="predicted"/>
<evidence type="ECO:0000256" key="1">
    <source>
        <dbReference type="SAM" id="MobiDB-lite"/>
    </source>
</evidence>